<dbReference type="GO" id="GO:0052621">
    <property type="term" value="F:diguanylate cyclase activity"/>
    <property type="evidence" value="ECO:0007669"/>
    <property type="project" value="UniProtKB-EC"/>
</dbReference>
<dbReference type="InterPro" id="IPR048516">
    <property type="entry name" value="DGCcoil"/>
</dbReference>
<dbReference type="eggNOG" id="COG3706">
    <property type="taxonomic scope" value="Bacteria"/>
</dbReference>
<dbReference type="OrthoDB" id="9812260at2"/>
<accession>K2IUN8</accession>
<dbReference type="SUPFAM" id="SSF55073">
    <property type="entry name" value="Nucleotide cyclase"/>
    <property type="match status" value="1"/>
</dbReference>
<protein>
    <recommendedName>
        <fullName evidence="3">diguanylate cyclase</fullName>
        <ecNumber evidence="3">2.7.7.65</ecNumber>
    </recommendedName>
</protein>
<dbReference type="RefSeq" id="WP_008484476.1">
    <property type="nucleotide sequence ID" value="NZ_AMRI01000011.1"/>
</dbReference>
<sequence length="515" mass="59000">MSEPIDIDGKLRERLSMSLRQQEQLKKEVQSQLTVVSQLLQKVSMLAFGLDPELDVSLQRLSSLTLAPDQMSRSLTQLQVINDQLGLQLERQEKRLAGWQTSLSDTLKQLHHIIGLPGDLRRQLKNLLSDLHLPRQALYRLLPVTQDALGLLLKVVSLQRRSPDNFVLHPKSSDGEILDQLMTLVSSLDLSGAEHELHQIRRQLLSPMPQEALLDLCLDFLKVLVKTLDLERRLAKQFLSTASASLLALHKKTSLALEEHRHQTQEQMAVNEQVGIELARLQQALDVEDLTAMQLGLARLTALWPQKQELDQQINDQHRLHLEEMQQRLSELETQAQQYRDRLAQQRVDSLHDSLTQLPNRAAFDERLSVEHKRLQRFGHPLWLAILDVDHFKEINDKYGHSAGDKTLRFIAHTLRRSLRETDFIARFGGEEFVILFPELSGTDIERPLNKLREAVRTIPFKFKDEDVRISISIGATEVSPLEQPMTAFDRADQALYQAKHNGRDQVVILTQEQG</sequence>
<name>K2IUN8_9GAMM</name>
<evidence type="ECO:0000256" key="5">
    <source>
        <dbReference type="SAM" id="Coils"/>
    </source>
</evidence>
<evidence type="ECO:0000256" key="4">
    <source>
        <dbReference type="ARBA" id="ARBA00034247"/>
    </source>
</evidence>
<dbReference type="Gene3D" id="3.30.70.270">
    <property type="match status" value="1"/>
</dbReference>
<comment type="caution">
    <text evidence="7">The sequence shown here is derived from an EMBL/GenBank/DDBJ whole genome shotgun (WGS) entry which is preliminary data.</text>
</comment>
<keyword evidence="8" id="KW-1185">Reference proteome</keyword>
<dbReference type="FunFam" id="3.30.70.270:FF:000001">
    <property type="entry name" value="Diguanylate cyclase domain protein"/>
    <property type="match status" value="1"/>
</dbReference>
<dbReference type="Proteomes" id="UP000006755">
    <property type="component" value="Unassembled WGS sequence"/>
</dbReference>
<evidence type="ECO:0000313" key="7">
    <source>
        <dbReference type="EMBL" id="EKE74046.1"/>
    </source>
</evidence>
<evidence type="ECO:0000256" key="2">
    <source>
        <dbReference type="ARBA" id="ARBA00004665"/>
    </source>
</evidence>
<keyword evidence="5" id="KW-0175">Coiled coil</keyword>
<comment type="cofactor">
    <cofactor evidence="1">
        <name>Mg(2+)</name>
        <dbReference type="ChEBI" id="CHEBI:18420"/>
    </cofactor>
</comment>
<evidence type="ECO:0000259" key="6">
    <source>
        <dbReference type="PROSITE" id="PS50887"/>
    </source>
</evidence>
<evidence type="ECO:0000313" key="8">
    <source>
        <dbReference type="Proteomes" id="UP000006755"/>
    </source>
</evidence>
<comment type="catalytic activity">
    <reaction evidence="4">
        <text>2 GTP = 3',3'-c-di-GMP + 2 diphosphate</text>
        <dbReference type="Rhea" id="RHEA:24898"/>
        <dbReference type="ChEBI" id="CHEBI:33019"/>
        <dbReference type="ChEBI" id="CHEBI:37565"/>
        <dbReference type="ChEBI" id="CHEBI:58805"/>
        <dbReference type="EC" id="2.7.7.65"/>
    </reaction>
</comment>
<dbReference type="SMART" id="SM00267">
    <property type="entry name" value="GGDEF"/>
    <property type="match status" value="1"/>
</dbReference>
<dbReference type="CDD" id="cd01949">
    <property type="entry name" value="GGDEF"/>
    <property type="match status" value="1"/>
</dbReference>
<feature type="domain" description="GGDEF" evidence="6">
    <location>
        <begin position="380"/>
        <end position="512"/>
    </location>
</feature>
<evidence type="ECO:0000256" key="1">
    <source>
        <dbReference type="ARBA" id="ARBA00001946"/>
    </source>
</evidence>
<dbReference type="InterPro" id="IPR043128">
    <property type="entry name" value="Rev_trsase/Diguanyl_cyclase"/>
</dbReference>
<dbReference type="Pfam" id="PF00990">
    <property type="entry name" value="GGDEF"/>
    <property type="match status" value="1"/>
</dbReference>
<proteinExistence type="predicted"/>
<dbReference type="EMBL" id="AMRI01000011">
    <property type="protein sequence ID" value="EKE74046.1"/>
    <property type="molecule type" value="Genomic_DNA"/>
</dbReference>
<dbReference type="InterPro" id="IPR000160">
    <property type="entry name" value="GGDEF_dom"/>
</dbReference>
<reference evidence="7 8" key="1">
    <citation type="journal article" date="2012" name="J. Bacteriol.">
        <title>Genome Sequence of Gallaecimonas xiamenensis Type Strain 3-C-1.</title>
        <authorList>
            <person name="Lai Q."/>
            <person name="Wang L."/>
            <person name="Wang W."/>
            <person name="Shao Z."/>
        </authorList>
    </citation>
    <scope>NUCLEOTIDE SEQUENCE [LARGE SCALE GENOMIC DNA]</scope>
    <source>
        <strain evidence="7 8">3-C-1</strain>
    </source>
</reference>
<dbReference type="PROSITE" id="PS50887">
    <property type="entry name" value="GGDEF"/>
    <property type="match status" value="1"/>
</dbReference>
<dbReference type="InterPro" id="IPR029787">
    <property type="entry name" value="Nucleotide_cyclase"/>
</dbReference>
<dbReference type="Pfam" id="PF20975">
    <property type="entry name" value="DGCcoil"/>
    <property type="match status" value="1"/>
</dbReference>
<dbReference type="AlphaFoldDB" id="K2IUN8"/>
<comment type="pathway">
    <text evidence="2">Purine metabolism; 3',5'-cyclic di-GMP biosynthesis.</text>
</comment>
<dbReference type="InterPro" id="IPR050469">
    <property type="entry name" value="Diguanylate_Cyclase"/>
</dbReference>
<organism evidence="7 8">
    <name type="scientific">Gallaecimonas xiamenensis 3-C-1</name>
    <dbReference type="NCBI Taxonomy" id="745411"/>
    <lineage>
        <taxon>Bacteria</taxon>
        <taxon>Pseudomonadati</taxon>
        <taxon>Pseudomonadota</taxon>
        <taxon>Gammaproteobacteria</taxon>
        <taxon>Enterobacterales</taxon>
        <taxon>Gallaecimonadaceae</taxon>
        <taxon>Gallaecimonas</taxon>
    </lineage>
</organism>
<dbReference type="EC" id="2.7.7.65" evidence="3"/>
<dbReference type="PANTHER" id="PTHR45138">
    <property type="entry name" value="REGULATORY COMPONENTS OF SENSORY TRANSDUCTION SYSTEM"/>
    <property type="match status" value="1"/>
</dbReference>
<dbReference type="STRING" id="745411.B3C1_09513"/>
<gene>
    <name evidence="7" type="ORF">B3C1_09513</name>
</gene>
<dbReference type="PANTHER" id="PTHR45138:SF9">
    <property type="entry name" value="DIGUANYLATE CYCLASE DGCM-RELATED"/>
    <property type="match status" value="1"/>
</dbReference>
<dbReference type="PATRIC" id="fig|745411.4.peg.1865"/>
<dbReference type="NCBIfam" id="TIGR00254">
    <property type="entry name" value="GGDEF"/>
    <property type="match status" value="1"/>
</dbReference>
<evidence type="ECO:0000256" key="3">
    <source>
        <dbReference type="ARBA" id="ARBA00012528"/>
    </source>
</evidence>
<feature type="coiled-coil region" evidence="5">
    <location>
        <begin position="315"/>
        <end position="349"/>
    </location>
</feature>